<dbReference type="Pfam" id="PF01370">
    <property type="entry name" value="Epimerase"/>
    <property type="match status" value="1"/>
</dbReference>
<dbReference type="RefSeq" id="WP_085515526.1">
    <property type="nucleotide sequence ID" value="NZ_FXAW01000001.1"/>
</dbReference>
<dbReference type="InterPro" id="IPR051783">
    <property type="entry name" value="NAD(P)-dependent_oxidoreduct"/>
</dbReference>
<evidence type="ECO:0000313" key="3">
    <source>
        <dbReference type="Proteomes" id="UP000193804"/>
    </source>
</evidence>
<evidence type="ECO:0000259" key="1">
    <source>
        <dbReference type="Pfam" id="PF01370"/>
    </source>
</evidence>
<dbReference type="Proteomes" id="UP000193804">
    <property type="component" value="Unassembled WGS sequence"/>
</dbReference>
<organism evidence="2 3">
    <name type="scientific">Marivirga sericea</name>
    <dbReference type="NCBI Taxonomy" id="1028"/>
    <lineage>
        <taxon>Bacteria</taxon>
        <taxon>Pseudomonadati</taxon>
        <taxon>Bacteroidota</taxon>
        <taxon>Cytophagia</taxon>
        <taxon>Cytophagales</taxon>
        <taxon>Marivirgaceae</taxon>
        <taxon>Marivirga</taxon>
    </lineage>
</organism>
<keyword evidence="3" id="KW-1185">Reference proteome</keyword>
<dbReference type="EMBL" id="FXAW01000001">
    <property type="protein sequence ID" value="SMG12604.1"/>
    <property type="molecule type" value="Genomic_DNA"/>
</dbReference>
<gene>
    <name evidence="2" type="ORF">SAMN05661096_00525</name>
</gene>
<dbReference type="InterPro" id="IPR036291">
    <property type="entry name" value="NAD(P)-bd_dom_sf"/>
</dbReference>
<proteinExistence type="predicted"/>
<accession>A0A1X7ID74</accession>
<dbReference type="PANTHER" id="PTHR48079">
    <property type="entry name" value="PROTEIN YEEZ"/>
    <property type="match status" value="1"/>
</dbReference>
<evidence type="ECO:0000313" key="2">
    <source>
        <dbReference type="EMBL" id="SMG12604.1"/>
    </source>
</evidence>
<dbReference type="AlphaFoldDB" id="A0A1X7ID74"/>
<dbReference type="STRING" id="1028.SAMN05661096_00525"/>
<protein>
    <submittedName>
        <fullName evidence="2">Uncharacterized conserved protein YbjT, contains NAD(P)-binding and DUF2867 domains</fullName>
    </submittedName>
</protein>
<dbReference type="SUPFAM" id="SSF51735">
    <property type="entry name" value="NAD(P)-binding Rossmann-fold domains"/>
    <property type="match status" value="1"/>
</dbReference>
<dbReference type="OrthoDB" id="9774199at2"/>
<feature type="domain" description="NAD-dependent epimerase/dehydratase" evidence="1">
    <location>
        <begin position="6"/>
        <end position="112"/>
    </location>
</feature>
<dbReference type="GO" id="GO:0004029">
    <property type="term" value="F:aldehyde dehydrogenase (NAD+) activity"/>
    <property type="evidence" value="ECO:0007669"/>
    <property type="project" value="TreeGrafter"/>
</dbReference>
<dbReference type="InterPro" id="IPR001509">
    <property type="entry name" value="Epimerase_deHydtase"/>
</dbReference>
<reference evidence="3" key="1">
    <citation type="submission" date="2017-04" db="EMBL/GenBank/DDBJ databases">
        <authorList>
            <person name="Varghese N."/>
            <person name="Submissions S."/>
        </authorList>
    </citation>
    <scope>NUCLEOTIDE SEQUENCE [LARGE SCALE GENOMIC DNA]</scope>
    <source>
        <strain evidence="3">DSM 4125</strain>
    </source>
</reference>
<dbReference type="GO" id="GO:0005737">
    <property type="term" value="C:cytoplasm"/>
    <property type="evidence" value="ECO:0007669"/>
    <property type="project" value="TreeGrafter"/>
</dbReference>
<name>A0A1X7ID74_9BACT</name>
<dbReference type="PANTHER" id="PTHR48079:SF6">
    <property type="entry name" value="NAD(P)-BINDING DOMAIN-CONTAINING PROTEIN-RELATED"/>
    <property type="match status" value="1"/>
</dbReference>
<sequence length="450" mass="51759">MKEKVAIAGATGFIGKWFIDTYHETYDIIALSRGEVKDDQYPSVEWRRADLYSLSSTTDALKDADYALYLVHSMNPSTRMNQSSFEDTDLLLADNFARSAEACGLKQILFIGGILPKESKDYSKHLRSRYETELTLGARSVPLTTIRAGIVVGPGGSSFNVVEELVKKLPIMACPQWCKSPSEPVDIADILNFIERSLGNEEVYGEAIEVAGPKVTSYMEMLEITSRELHKKRWIFSIPFFTLGFSKLWVALFSGTSITFVSPLIDSLRHDMRADKTQKFHWKGEVSIDRSIRKALFEDYPRINRSYETEEERNTVRSVQRLSNPGNKPAKWVADVYPRWLDKYFKFILKATVSGEIVRFHLFSIVLLELTYMPNRSDENRRLFFITGGALCKRTDMGWLEFRSVMKNEHVISAIHRFVPTLPWFIYKNTQALGHLFIMNQFNRFLKKQS</sequence>
<dbReference type="Gene3D" id="3.40.50.720">
    <property type="entry name" value="NAD(P)-binding Rossmann-like Domain"/>
    <property type="match status" value="1"/>
</dbReference>